<protein>
    <submittedName>
        <fullName evidence="2">Predicted AAA-ATPase</fullName>
    </submittedName>
</protein>
<organism evidence="2">
    <name type="scientific">Candidatus Kentrum sp. FW</name>
    <dbReference type="NCBI Taxonomy" id="2126338"/>
    <lineage>
        <taxon>Bacteria</taxon>
        <taxon>Pseudomonadati</taxon>
        <taxon>Pseudomonadota</taxon>
        <taxon>Gammaproteobacteria</taxon>
        <taxon>Candidatus Kentrum</taxon>
    </lineage>
</organism>
<dbReference type="PANTHER" id="PTHR34825">
    <property type="entry name" value="CONSERVED PROTEIN, WITH A WEAK D-GALACTARATE DEHYDRATASE/ALTRONATE HYDROLASE DOMAIN"/>
    <property type="match status" value="1"/>
</dbReference>
<feature type="domain" description="AAA-ATPase-like" evidence="1">
    <location>
        <begin position="17"/>
        <end position="89"/>
    </location>
</feature>
<dbReference type="EMBL" id="CAADFE010000081">
    <property type="protein sequence ID" value="VFJ75582.1"/>
    <property type="molecule type" value="Genomic_DNA"/>
</dbReference>
<proteinExistence type="predicted"/>
<gene>
    <name evidence="2" type="ORF">BECKFW1821C_GA0114237_10819</name>
</gene>
<dbReference type="InterPro" id="IPR018631">
    <property type="entry name" value="AAA-ATPase-like_dom"/>
</dbReference>
<name>A0A450U017_9GAMM</name>
<sequence length="114" mass="12839">MNTIPNQRSKLHAGKPPIGLFHFPTLIREEYAYVDKSLLVQSVLDSPAQVLLLPRPRRFGKTLNLSMLQVFFDRDKPEHADLFQGLAIVFDGKRLQVREQLSNTAIGIDGRAGV</sequence>
<evidence type="ECO:0000313" key="2">
    <source>
        <dbReference type="EMBL" id="VFJ75582.1"/>
    </source>
</evidence>
<reference evidence="2" key="1">
    <citation type="submission" date="2019-02" db="EMBL/GenBank/DDBJ databases">
        <authorList>
            <person name="Gruber-Vodicka R. H."/>
            <person name="Seah K. B. B."/>
        </authorList>
    </citation>
    <scope>NUCLEOTIDE SEQUENCE</scope>
    <source>
        <strain evidence="2">BECK_BZ131</strain>
    </source>
</reference>
<accession>A0A450U017</accession>
<dbReference type="Pfam" id="PF09820">
    <property type="entry name" value="AAA-ATPase_like"/>
    <property type="match status" value="1"/>
</dbReference>
<dbReference type="AlphaFoldDB" id="A0A450U017"/>
<evidence type="ECO:0000259" key="1">
    <source>
        <dbReference type="Pfam" id="PF09820"/>
    </source>
</evidence>
<dbReference type="PANTHER" id="PTHR34825:SF1">
    <property type="entry name" value="AAA-ATPASE-LIKE DOMAIN-CONTAINING PROTEIN"/>
    <property type="match status" value="1"/>
</dbReference>